<evidence type="ECO:0000313" key="8">
    <source>
        <dbReference type="EMBL" id="CAK8682888.1"/>
    </source>
</evidence>
<evidence type="ECO:0000256" key="2">
    <source>
        <dbReference type="ARBA" id="ARBA00022723"/>
    </source>
</evidence>
<dbReference type="InterPro" id="IPR001370">
    <property type="entry name" value="BIR_rpt"/>
</dbReference>
<dbReference type="Pfam" id="PF13920">
    <property type="entry name" value="zf-C3HC4_3"/>
    <property type="match status" value="1"/>
</dbReference>
<evidence type="ECO:0000256" key="6">
    <source>
        <dbReference type="SAM" id="MobiDB-lite"/>
    </source>
</evidence>
<sequence length="495" mass="56119">MLILMCCGGNKMSRPRHQTRDQPEWEVQYRLDTFTNALEGINGEELARNGYFYNSCSRQLQCISCQTEHIYLGGENDCRNYPHNPSCPFSGDFQTQSTINPSTNKRQEATNPRSPASHSTPATRGRPKIRTLRGNSQVSLNEVPFPCDSPAYPDKRTITSRLLTFVTWKQGTTRCNPREIVDAGFFCKGTRDVTTCWNCGINLENWSYDDDPYYEHAKWQPNCEYILRQKGVEFVQQVLQENPNLPQPMFRREGKTLNFTSVYDNTASVSLSTSASERENEDFVPCRPPSAVCIIPEPNWERRDINIPGVGIKTIYRAPGIEIVNGPTKERPIQRTVHRRDSRSSLVLNNRVRQAMQSSLTSQAQEMGFSRETIENVLLRRSRNAGEAYSSSQALIEGLLLELEPSRNERRETSIPRQPAPLPRQVESGPENLLFRLNGPVGNTTSMCRVCGDAPCEIIFIPCRHLNVCASCATLVNRCPSCNQSVERSIRIRTD</sequence>
<evidence type="ECO:0000313" key="9">
    <source>
        <dbReference type="Proteomes" id="UP001642483"/>
    </source>
</evidence>
<evidence type="ECO:0000259" key="7">
    <source>
        <dbReference type="PROSITE" id="PS50089"/>
    </source>
</evidence>
<proteinExistence type="inferred from homology"/>
<feature type="region of interest" description="Disordered" evidence="6">
    <location>
        <begin position="407"/>
        <end position="429"/>
    </location>
</feature>
<feature type="region of interest" description="Disordered" evidence="6">
    <location>
        <begin position="90"/>
        <end position="135"/>
    </location>
</feature>
<dbReference type="Gene3D" id="3.30.40.10">
    <property type="entry name" value="Zinc/RING finger domain, C3HC4 (zinc finger)"/>
    <property type="match status" value="1"/>
</dbReference>
<dbReference type="Proteomes" id="UP001642483">
    <property type="component" value="Unassembled WGS sequence"/>
</dbReference>
<feature type="domain" description="RING-type" evidence="7">
    <location>
        <begin position="448"/>
        <end position="483"/>
    </location>
</feature>
<protein>
    <recommendedName>
        <fullName evidence="7">RING-type domain-containing protein</fullName>
    </recommendedName>
</protein>
<dbReference type="PANTHER" id="PTHR10044">
    <property type="entry name" value="INHIBITOR OF APOPTOSIS"/>
    <property type="match status" value="1"/>
</dbReference>
<evidence type="ECO:0000256" key="1">
    <source>
        <dbReference type="ARBA" id="ARBA00006672"/>
    </source>
</evidence>
<dbReference type="SUPFAM" id="SSF57924">
    <property type="entry name" value="Inhibitor of apoptosis (IAP) repeat"/>
    <property type="match status" value="2"/>
</dbReference>
<gene>
    <name evidence="8" type="ORF">CVLEPA_LOCUS14015</name>
</gene>
<dbReference type="CDD" id="cd00022">
    <property type="entry name" value="BIR"/>
    <property type="match status" value="1"/>
</dbReference>
<dbReference type="PANTHER" id="PTHR10044:SF139">
    <property type="entry name" value="DEATH-ASSOCIATED INHIBITOR OF APOPTOSIS 2"/>
    <property type="match status" value="1"/>
</dbReference>
<dbReference type="SMART" id="SM00238">
    <property type="entry name" value="BIR"/>
    <property type="match status" value="1"/>
</dbReference>
<dbReference type="InterPro" id="IPR001841">
    <property type="entry name" value="Znf_RING"/>
</dbReference>
<keyword evidence="2" id="KW-0479">Metal-binding</keyword>
<feature type="compositionally biased region" description="Polar residues" evidence="6">
    <location>
        <begin position="92"/>
        <end position="122"/>
    </location>
</feature>
<dbReference type="InterPro" id="IPR050784">
    <property type="entry name" value="IAP"/>
</dbReference>
<reference evidence="8 9" key="1">
    <citation type="submission" date="2024-02" db="EMBL/GenBank/DDBJ databases">
        <authorList>
            <person name="Daric V."/>
            <person name="Darras S."/>
        </authorList>
    </citation>
    <scope>NUCLEOTIDE SEQUENCE [LARGE SCALE GENOMIC DNA]</scope>
</reference>
<evidence type="ECO:0000256" key="5">
    <source>
        <dbReference type="PROSITE-ProRule" id="PRU00175"/>
    </source>
</evidence>
<evidence type="ECO:0000256" key="3">
    <source>
        <dbReference type="ARBA" id="ARBA00022771"/>
    </source>
</evidence>
<keyword evidence="3 5" id="KW-0863">Zinc-finger</keyword>
<accession>A0ABP0FU83</accession>
<dbReference type="PROSITE" id="PS50143">
    <property type="entry name" value="BIR_REPEAT_2"/>
    <property type="match status" value="1"/>
</dbReference>
<dbReference type="PROSITE" id="PS50089">
    <property type="entry name" value="ZF_RING_2"/>
    <property type="match status" value="1"/>
</dbReference>
<keyword evidence="9" id="KW-1185">Reference proteome</keyword>
<keyword evidence="4" id="KW-0862">Zinc</keyword>
<dbReference type="Pfam" id="PF00653">
    <property type="entry name" value="BIR"/>
    <property type="match status" value="1"/>
</dbReference>
<dbReference type="Gene3D" id="1.10.1170.10">
    <property type="entry name" value="Inhibitor Of Apoptosis Protein (2mihbC-IAP-1), Chain A"/>
    <property type="match status" value="2"/>
</dbReference>
<dbReference type="Gene3D" id="1.10.8.10">
    <property type="entry name" value="DNA helicase RuvA subunit, C-terminal domain"/>
    <property type="match status" value="1"/>
</dbReference>
<dbReference type="InterPro" id="IPR013083">
    <property type="entry name" value="Znf_RING/FYVE/PHD"/>
</dbReference>
<name>A0ABP0FU83_CLALP</name>
<dbReference type="EMBL" id="CAWYQH010000096">
    <property type="protein sequence ID" value="CAK8682888.1"/>
    <property type="molecule type" value="Genomic_DNA"/>
</dbReference>
<evidence type="ECO:0000256" key="4">
    <source>
        <dbReference type="ARBA" id="ARBA00022833"/>
    </source>
</evidence>
<comment type="similarity">
    <text evidence="1">Belongs to the IAP family.</text>
</comment>
<comment type="caution">
    <text evidence="8">The sequence shown here is derived from an EMBL/GenBank/DDBJ whole genome shotgun (WGS) entry which is preliminary data.</text>
</comment>
<organism evidence="8 9">
    <name type="scientific">Clavelina lepadiformis</name>
    <name type="common">Light-bulb sea squirt</name>
    <name type="synonym">Ascidia lepadiformis</name>
    <dbReference type="NCBI Taxonomy" id="159417"/>
    <lineage>
        <taxon>Eukaryota</taxon>
        <taxon>Metazoa</taxon>
        <taxon>Chordata</taxon>
        <taxon>Tunicata</taxon>
        <taxon>Ascidiacea</taxon>
        <taxon>Aplousobranchia</taxon>
        <taxon>Clavelinidae</taxon>
        <taxon>Clavelina</taxon>
    </lineage>
</organism>